<feature type="transmembrane region" description="Helical" evidence="14">
    <location>
        <begin position="253"/>
        <end position="271"/>
    </location>
</feature>
<proteinExistence type="inferred from homology"/>
<evidence type="ECO:0000256" key="1">
    <source>
        <dbReference type="ARBA" id="ARBA00004477"/>
    </source>
</evidence>
<evidence type="ECO:0000256" key="13">
    <source>
        <dbReference type="SAM" id="MobiDB-lite"/>
    </source>
</evidence>
<dbReference type="AlphaFoldDB" id="A0AA36CJJ6"/>
<accession>A0AA36CJJ6</accession>
<dbReference type="PROSITE" id="PS50244">
    <property type="entry name" value="S5A_REDUCTASE"/>
    <property type="match status" value="1"/>
</dbReference>
<feature type="transmembrane region" description="Helical" evidence="14">
    <location>
        <begin position="280"/>
        <end position="300"/>
    </location>
</feature>
<feature type="transmembrane region" description="Helical" evidence="14">
    <location>
        <begin position="306"/>
        <end position="328"/>
    </location>
</feature>
<dbReference type="EMBL" id="CATQJA010002048">
    <property type="protein sequence ID" value="CAJ0569539.1"/>
    <property type="molecule type" value="Genomic_DNA"/>
</dbReference>
<dbReference type="PANTHER" id="PTHR10556:SF57">
    <property type="entry name" value="3-OXO-5-ALPHA-STEROID 4-DEHYDROGENASE 1"/>
    <property type="match status" value="1"/>
</dbReference>
<evidence type="ECO:0000259" key="15">
    <source>
        <dbReference type="Pfam" id="PF02544"/>
    </source>
</evidence>
<evidence type="ECO:0000256" key="14">
    <source>
        <dbReference type="SAM" id="Phobius"/>
    </source>
</evidence>
<evidence type="ECO:0000256" key="3">
    <source>
        <dbReference type="ARBA" id="ARBA00007742"/>
    </source>
</evidence>
<dbReference type="InterPro" id="IPR001104">
    <property type="entry name" value="3-oxo-5_a-steroid_4-DH_C"/>
</dbReference>
<dbReference type="Pfam" id="PF02544">
    <property type="entry name" value="Steroid_dh"/>
    <property type="match status" value="2"/>
</dbReference>
<dbReference type="Proteomes" id="UP001177023">
    <property type="component" value="Unassembled WGS sequence"/>
</dbReference>
<keyword evidence="12 14" id="KW-0472">Membrane</keyword>
<evidence type="ECO:0000313" key="16">
    <source>
        <dbReference type="EMBL" id="CAJ0569539.1"/>
    </source>
</evidence>
<keyword evidence="11" id="KW-0443">Lipid metabolism</keyword>
<keyword evidence="4 14" id="KW-0812">Transmembrane</keyword>
<evidence type="ECO:0000313" key="17">
    <source>
        <dbReference type="Proteomes" id="UP001177023"/>
    </source>
</evidence>
<dbReference type="GO" id="GO:0005789">
    <property type="term" value="C:endoplasmic reticulum membrane"/>
    <property type="evidence" value="ECO:0007669"/>
    <property type="project" value="UniProtKB-SubCell"/>
</dbReference>
<reference evidence="16" key="1">
    <citation type="submission" date="2023-06" db="EMBL/GenBank/DDBJ databases">
        <authorList>
            <person name="Delattre M."/>
        </authorList>
    </citation>
    <scope>NUCLEOTIDE SEQUENCE</scope>
    <source>
        <strain evidence="16">AF72</strain>
    </source>
</reference>
<keyword evidence="8" id="KW-0521">NADP</keyword>
<dbReference type="GO" id="GO:0030154">
    <property type="term" value="P:cell differentiation"/>
    <property type="evidence" value="ECO:0007669"/>
    <property type="project" value="UniProtKB-KW"/>
</dbReference>
<feature type="non-terminal residue" evidence="16">
    <location>
        <position position="1"/>
    </location>
</feature>
<evidence type="ECO:0000256" key="2">
    <source>
        <dbReference type="ARBA" id="ARBA00004524"/>
    </source>
</evidence>
<dbReference type="InterPro" id="IPR039357">
    <property type="entry name" value="SRD5A/TECR"/>
</dbReference>
<gene>
    <name evidence="16" type="ORF">MSPICULIGERA_LOCUS8016</name>
</gene>
<evidence type="ECO:0000256" key="5">
    <source>
        <dbReference type="ARBA" id="ARBA00022782"/>
    </source>
</evidence>
<organism evidence="16 17">
    <name type="scientific">Mesorhabditis spiculigera</name>
    <dbReference type="NCBI Taxonomy" id="96644"/>
    <lineage>
        <taxon>Eukaryota</taxon>
        <taxon>Metazoa</taxon>
        <taxon>Ecdysozoa</taxon>
        <taxon>Nematoda</taxon>
        <taxon>Chromadorea</taxon>
        <taxon>Rhabditida</taxon>
        <taxon>Rhabditina</taxon>
        <taxon>Rhabditomorpha</taxon>
        <taxon>Rhabditoidea</taxon>
        <taxon>Rhabditidae</taxon>
        <taxon>Mesorhabditinae</taxon>
        <taxon>Mesorhabditis</taxon>
    </lineage>
</organism>
<keyword evidence="10" id="KW-0560">Oxidoreductase</keyword>
<evidence type="ECO:0000256" key="6">
    <source>
        <dbReference type="ARBA" id="ARBA00022824"/>
    </source>
</evidence>
<dbReference type="GO" id="GO:0006694">
    <property type="term" value="P:steroid biosynthetic process"/>
    <property type="evidence" value="ECO:0007669"/>
    <property type="project" value="TreeGrafter"/>
</dbReference>
<protein>
    <recommendedName>
        <fullName evidence="15">3-oxo-5-alpha-steroid 4-dehydrogenase C-terminal domain-containing protein</fullName>
    </recommendedName>
</protein>
<feature type="transmembrane region" description="Helical" evidence="14">
    <location>
        <begin position="340"/>
        <end position="358"/>
    </location>
</feature>
<evidence type="ECO:0000256" key="4">
    <source>
        <dbReference type="ARBA" id="ARBA00022692"/>
    </source>
</evidence>
<keyword evidence="17" id="KW-1185">Reference proteome</keyword>
<feature type="transmembrane region" description="Helical" evidence="14">
    <location>
        <begin position="216"/>
        <end position="241"/>
    </location>
</feature>
<keyword evidence="5" id="KW-0221">Differentiation</keyword>
<evidence type="ECO:0000256" key="10">
    <source>
        <dbReference type="ARBA" id="ARBA00023002"/>
    </source>
</evidence>
<keyword evidence="6" id="KW-0256">Endoplasmic reticulum</keyword>
<comment type="subcellular location">
    <subcellularLocation>
        <location evidence="1">Endoplasmic reticulum membrane</location>
        <topology evidence="1">Multi-pass membrane protein</topology>
    </subcellularLocation>
    <subcellularLocation>
        <location evidence="2">Microsome membrane</location>
    </subcellularLocation>
</comment>
<comment type="caution">
    <text evidence="16">The sequence shown here is derived from an EMBL/GenBank/DDBJ whole genome shotgun (WGS) entry which is preliminary data.</text>
</comment>
<feature type="region of interest" description="Disordered" evidence="13">
    <location>
        <begin position="164"/>
        <end position="183"/>
    </location>
</feature>
<dbReference type="PANTHER" id="PTHR10556">
    <property type="entry name" value="3-OXO-5-ALPHA-STEROID 4-DEHYDROGENASE"/>
    <property type="match status" value="1"/>
</dbReference>
<feature type="domain" description="3-oxo-5-alpha-steroid 4-dehydrogenase C-terminal" evidence="15">
    <location>
        <begin position="305"/>
        <end position="384"/>
    </location>
</feature>
<name>A0AA36CJJ6_9BILA</name>
<keyword evidence="7" id="KW-0492">Microsome</keyword>
<evidence type="ECO:0000256" key="9">
    <source>
        <dbReference type="ARBA" id="ARBA00022989"/>
    </source>
</evidence>
<evidence type="ECO:0000256" key="7">
    <source>
        <dbReference type="ARBA" id="ARBA00022848"/>
    </source>
</evidence>
<sequence>MSEQDRREYQALVDALREQTAKVNEWKAANTRQAGTQAYNDYVQNVTNWERGIREKIAVLAAKIGLNAPAAGPAGPESILGDLLGRVDEIQFIMAVMRLANQDKTFLHSMLSAYKRLDGGGAMSYGSPAPVALHYAIPQPGASGLAFAPPSVPASFLPAPSAPPAKPPTLISQSVSGSSSRYRAPSPVSDYNGNDAVITQWIWDQQHLQDTLDISAWVMIAAGIVTCTALQLGITAGYGRYAVESSLSIPGRWAWFLQEAPSFFISAYFLFSCQTTTSRFILALFVGHYFVRTFLFPLWLKSSKPTPFYIFMSAFCFCAWNGFMQGAYHARVIDYEANHLFKPVSLAGVALFFVGFAINQHSDHILRNLRQPGETAYKIPRGGLSTTSQAQTILVKSSNAANIGPRALQHHRWYLQKFDNYPKERAAIIPFLL</sequence>
<feature type="domain" description="3-oxo-5-alpha-steroid 4-dehydrogenase C-terminal" evidence="15">
    <location>
        <begin position="400"/>
        <end position="433"/>
    </location>
</feature>
<keyword evidence="9 14" id="KW-1133">Transmembrane helix</keyword>
<comment type="similarity">
    <text evidence="3">Belongs to the steroid 5-alpha reductase family.</text>
</comment>
<evidence type="ECO:0000256" key="8">
    <source>
        <dbReference type="ARBA" id="ARBA00022857"/>
    </source>
</evidence>
<evidence type="ECO:0000256" key="11">
    <source>
        <dbReference type="ARBA" id="ARBA00023098"/>
    </source>
</evidence>
<dbReference type="GO" id="GO:0003865">
    <property type="term" value="F:3-oxo-5-alpha-steroid 4-dehydrogenase activity"/>
    <property type="evidence" value="ECO:0007669"/>
    <property type="project" value="TreeGrafter"/>
</dbReference>
<evidence type="ECO:0000256" key="12">
    <source>
        <dbReference type="ARBA" id="ARBA00023136"/>
    </source>
</evidence>